<proteinExistence type="predicted"/>
<dbReference type="EMBL" id="CP017686">
    <property type="protein sequence ID" value="AYQ54561.1"/>
    <property type="molecule type" value="Genomic_DNA"/>
</dbReference>
<gene>
    <name evidence="1" type="ORF">BKD89_01875</name>
</gene>
<dbReference type="OMA" id="MAVHRYS"/>
<dbReference type="RefSeq" id="WP_015504277.1">
    <property type="nucleotide sequence ID" value="NZ_CAYARL010000008.1"/>
</dbReference>
<name>A0A3G3IFL2_9ARCH</name>
<organism evidence="1 2">
    <name type="scientific">Methanomethylophilus alvi</name>
    <dbReference type="NCBI Taxonomy" id="1291540"/>
    <lineage>
        <taxon>Archaea</taxon>
        <taxon>Methanobacteriati</taxon>
        <taxon>Thermoplasmatota</taxon>
        <taxon>Thermoplasmata</taxon>
        <taxon>Methanomassiliicoccales</taxon>
        <taxon>Methanomethylophilaceae</taxon>
        <taxon>Methanomethylophilus</taxon>
    </lineage>
</organism>
<reference evidence="1 2" key="1">
    <citation type="submission" date="2016-10" db="EMBL/GenBank/DDBJ databases">
        <title>Complete genome of the TMA-utilizing, human hosted archaeon Methanomethylophilus alvus Gen. nov, sp. nov., strain Mx-05, derived from a pure culture.</title>
        <authorList>
            <person name="Brugere J.-F."/>
            <person name="Ben Hania W."/>
            <person name="Chaudhary P.P."/>
            <person name="Gaci N."/>
            <person name="Borrel G."/>
            <person name="Cao Van Tuat L."/>
            <person name="Fardeau M.-L."/>
            <person name="Harris H.M.B."/>
            <person name="O'Toole P.W."/>
            <person name="Ollivier B."/>
        </authorList>
    </citation>
    <scope>NUCLEOTIDE SEQUENCE [LARGE SCALE GENOMIC DNA]</scope>
    <source>
        <strain evidence="1 2">Mx-05</strain>
    </source>
</reference>
<evidence type="ECO:0000313" key="1">
    <source>
        <dbReference type="EMBL" id="AYQ54561.1"/>
    </source>
</evidence>
<dbReference type="GeneID" id="41321177"/>
<protein>
    <submittedName>
        <fullName evidence="1">Uncharacterized protein</fullName>
    </submittedName>
</protein>
<evidence type="ECO:0000313" key="2">
    <source>
        <dbReference type="Proteomes" id="UP000273278"/>
    </source>
</evidence>
<dbReference type="AlphaFoldDB" id="A0A3G3IFL2"/>
<accession>A0A3G3IFL2</accession>
<dbReference type="Proteomes" id="UP000273278">
    <property type="component" value="Chromosome"/>
</dbReference>
<sequence length="239" mass="26552">MGINIALCETEAQNAPCREMKLTVVKAKVEGKKFEPYMDVDEVVSLEDAAKAVGDMEAFLKRNRINAETDAIYMDKVKKDEDKALLAQYVKKVPTGWVDLSKMDDATKAEALESGDKNDRVTAWDQVEFDDMNEMCSKCALSWDKGRGCMGSFGPETSQLPAIAQKYGCPIIGAVFENAKEMKRLSPEDAKAVLNEVEILKPALVEEGKMAVHRYSGPLERIEAVAKVSVEQNCGFYFF</sequence>